<dbReference type="EMBL" id="VKAC01000011">
    <property type="protein sequence ID" value="TXR52927.1"/>
    <property type="molecule type" value="Genomic_DNA"/>
</dbReference>
<dbReference type="SUPFAM" id="SSF53756">
    <property type="entry name" value="UDP-Glycosyltransferase/glycogen phosphorylase"/>
    <property type="match status" value="1"/>
</dbReference>
<feature type="domain" description="Glycosyl transferase family 1" evidence="4">
    <location>
        <begin position="216"/>
        <end position="375"/>
    </location>
</feature>
<organism evidence="6 7">
    <name type="scientific">Quadrisphaera setariae</name>
    <dbReference type="NCBI Taxonomy" id="2593304"/>
    <lineage>
        <taxon>Bacteria</taxon>
        <taxon>Bacillati</taxon>
        <taxon>Actinomycetota</taxon>
        <taxon>Actinomycetes</taxon>
        <taxon>Kineosporiales</taxon>
        <taxon>Kineosporiaceae</taxon>
        <taxon>Quadrisphaera</taxon>
    </lineage>
</organism>
<dbReference type="AlphaFoldDB" id="A0A5C8Z5M6"/>
<dbReference type="Pfam" id="PF00534">
    <property type="entry name" value="Glycos_transf_1"/>
    <property type="match status" value="1"/>
</dbReference>
<keyword evidence="1" id="KW-0328">Glycosyltransferase</keyword>
<dbReference type="InterPro" id="IPR001296">
    <property type="entry name" value="Glyco_trans_1"/>
</dbReference>
<feature type="region of interest" description="Disordered" evidence="3">
    <location>
        <begin position="405"/>
        <end position="431"/>
    </location>
</feature>
<protein>
    <submittedName>
        <fullName evidence="6">Glycosyltransferase family 1 protein</fullName>
    </submittedName>
</protein>
<dbReference type="RefSeq" id="WP_147927694.1">
    <property type="nucleotide sequence ID" value="NZ_VKAC01000011.1"/>
</dbReference>
<dbReference type="GO" id="GO:0016757">
    <property type="term" value="F:glycosyltransferase activity"/>
    <property type="evidence" value="ECO:0007669"/>
    <property type="project" value="UniProtKB-KW"/>
</dbReference>
<evidence type="ECO:0000313" key="7">
    <source>
        <dbReference type="Proteomes" id="UP000321234"/>
    </source>
</evidence>
<name>A0A5C8Z5M6_9ACTN</name>
<dbReference type="InterPro" id="IPR028098">
    <property type="entry name" value="Glyco_trans_4-like_N"/>
</dbReference>
<sequence length="431" mass="45675">MRIAMVSEHASPLAVLGGVDAGGQNVHVAALAQALAARGHQVEVHTRRDAPDLPRRVRMGPGVDVVHVDAGPPRPVPKDELLPWMPAFAAQLRRSWASPGSRPDVVHAHFWMSGLAALEAGRALGVPVVQTFHALGSVKRRHQGDHDTSPAERVALEAGLVRDVDLVVATCRDEVAELDALAAPRRRPAVVPCGVDLEHFEPEGPVEPRAAGSPRFRLVSVGRLVERKGVETAVRALAVLPDAELVVAGGPPPRELHLDPEAVRLRSVARSLGVADRLLLVGQVEQPDVPRLLRSADVSVNAPWYEPFGIAPLEAMACGLPVVGTAVGGLLDTVVEGATGALVEPRDTAALAATVRALLDDPARRRRWGRAGRRRALAHYGWDRVAASTEDAYGRALRGTARRAATAAAPKGPASPLVRGPALHLDEQEAV</sequence>
<evidence type="ECO:0000256" key="1">
    <source>
        <dbReference type="ARBA" id="ARBA00022676"/>
    </source>
</evidence>
<comment type="caution">
    <text evidence="6">The sequence shown here is derived from an EMBL/GenBank/DDBJ whole genome shotgun (WGS) entry which is preliminary data.</text>
</comment>
<proteinExistence type="predicted"/>
<evidence type="ECO:0000259" key="4">
    <source>
        <dbReference type="Pfam" id="PF00534"/>
    </source>
</evidence>
<evidence type="ECO:0000256" key="3">
    <source>
        <dbReference type="SAM" id="MobiDB-lite"/>
    </source>
</evidence>
<keyword evidence="2 6" id="KW-0808">Transferase</keyword>
<dbReference type="Gene3D" id="3.40.50.2000">
    <property type="entry name" value="Glycogen Phosphorylase B"/>
    <property type="match status" value="2"/>
</dbReference>
<dbReference type="Proteomes" id="UP000321234">
    <property type="component" value="Unassembled WGS sequence"/>
</dbReference>
<evidence type="ECO:0000256" key="2">
    <source>
        <dbReference type="ARBA" id="ARBA00022679"/>
    </source>
</evidence>
<accession>A0A5C8Z5M6</accession>
<gene>
    <name evidence="6" type="ORF">FMM08_17700</name>
</gene>
<dbReference type="PANTHER" id="PTHR12526:SF635">
    <property type="entry name" value="GLYCOSYL TRANSFERASE GROUP 1"/>
    <property type="match status" value="1"/>
</dbReference>
<dbReference type="PANTHER" id="PTHR12526">
    <property type="entry name" value="GLYCOSYLTRANSFERASE"/>
    <property type="match status" value="1"/>
</dbReference>
<feature type="domain" description="Glycosyltransferase subfamily 4-like N-terminal" evidence="5">
    <location>
        <begin position="22"/>
        <end position="198"/>
    </location>
</feature>
<evidence type="ECO:0000313" key="6">
    <source>
        <dbReference type="EMBL" id="TXR52927.1"/>
    </source>
</evidence>
<reference evidence="6 7" key="1">
    <citation type="submission" date="2019-07" db="EMBL/GenBank/DDBJ databases">
        <title>Quadrisphaera sp. strain DD2A genome sequencing and assembly.</title>
        <authorList>
            <person name="Kim I."/>
        </authorList>
    </citation>
    <scope>NUCLEOTIDE SEQUENCE [LARGE SCALE GENOMIC DNA]</scope>
    <source>
        <strain evidence="6 7">DD2A</strain>
    </source>
</reference>
<keyword evidence="7" id="KW-1185">Reference proteome</keyword>
<dbReference type="OrthoDB" id="9810929at2"/>
<evidence type="ECO:0000259" key="5">
    <source>
        <dbReference type="Pfam" id="PF13439"/>
    </source>
</evidence>
<dbReference type="Pfam" id="PF13439">
    <property type="entry name" value="Glyco_transf_4"/>
    <property type="match status" value="1"/>
</dbReference>